<accession>L1JFF7</accession>
<reference evidence="7 9" key="1">
    <citation type="journal article" date="2012" name="Nature">
        <title>Algal genomes reveal evolutionary mosaicism and the fate of nucleomorphs.</title>
        <authorList>
            <consortium name="DOE Joint Genome Institute"/>
            <person name="Curtis B.A."/>
            <person name="Tanifuji G."/>
            <person name="Burki F."/>
            <person name="Gruber A."/>
            <person name="Irimia M."/>
            <person name="Maruyama S."/>
            <person name="Arias M.C."/>
            <person name="Ball S.G."/>
            <person name="Gile G.H."/>
            <person name="Hirakawa Y."/>
            <person name="Hopkins J.F."/>
            <person name="Kuo A."/>
            <person name="Rensing S.A."/>
            <person name="Schmutz J."/>
            <person name="Symeonidi A."/>
            <person name="Elias M."/>
            <person name="Eveleigh R.J."/>
            <person name="Herman E.K."/>
            <person name="Klute M.J."/>
            <person name="Nakayama T."/>
            <person name="Obornik M."/>
            <person name="Reyes-Prieto A."/>
            <person name="Armbrust E.V."/>
            <person name="Aves S.J."/>
            <person name="Beiko R.G."/>
            <person name="Coutinho P."/>
            <person name="Dacks J.B."/>
            <person name="Durnford D.G."/>
            <person name="Fast N.M."/>
            <person name="Green B.R."/>
            <person name="Grisdale C.J."/>
            <person name="Hempel F."/>
            <person name="Henrissat B."/>
            <person name="Hoppner M.P."/>
            <person name="Ishida K."/>
            <person name="Kim E."/>
            <person name="Koreny L."/>
            <person name="Kroth P.G."/>
            <person name="Liu Y."/>
            <person name="Malik S.B."/>
            <person name="Maier U.G."/>
            <person name="McRose D."/>
            <person name="Mock T."/>
            <person name="Neilson J.A."/>
            <person name="Onodera N.T."/>
            <person name="Poole A.M."/>
            <person name="Pritham E.J."/>
            <person name="Richards T.A."/>
            <person name="Rocap G."/>
            <person name="Roy S.W."/>
            <person name="Sarai C."/>
            <person name="Schaack S."/>
            <person name="Shirato S."/>
            <person name="Slamovits C.H."/>
            <person name="Spencer D.F."/>
            <person name="Suzuki S."/>
            <person name="Worden A.Z."/>
            <person name="Zauner S."/>
            <person name="Barry K."/>
            <person name="Bell C."/>
            <person name="Bharti A.K."/>
            <person name="Crow J.A."/>
            <person name="Grimwood J."/>
            <person name="Kramer R."/>
            <person name="Lindquist E."/>
            <person name="Lucas S."/>
            <person name="Salamov A."/>
            <person name="McFadden G.I."/>
            <person name="Lane C.E."/>
            <person name="Keeling P.J."/>
            <person name="Gray M.W."/>
            <person name="Grigoriev I.V."/>
            <person name="Archibald J.M."/>
        </authorList>
    </citation>
    <scope>NUCLEOTIDE SEQUENCE</scope>
    <source>
        <strain evidence="7 9">CCMP2712</strain>
    </source>
</reference>
<reference evidence="9" key="2">
    <citation type="submission" date="2012-11" db="EMBL/GenBank/DDBJ databases">
        <authorList>
            <person name="Kuo A."/>
            <person name="Curtis B.A."/>
            <person name="Tanifuji G."/>
            <person name="Burki F."/>
            <person name="Gruber A."/>
            <person name="Irimia M."/>
            <person name="Maruyama S."/>
            <person name="Arias M.C."/>
            <person name="Ball S.G."/>
            <person name="Gile G.H."/>
            <person name="Hirakawa Y."/>
            <person name="Hopkins J.F."/>
            <person name="Rensing S.A."/>
            <person name="Schmutz J."/>
            <person name="Symeonidi A."/>
            <person name="Elias M."/>
            <person name="Eveleigh R.J."/>
            <person name="Herman E.K."/>
            <person name="Klute M.J."/>
            <person name="Nakayama T."/>
            <person name="Obornik M."/>
            <person name="Reyes-Prieto A."/>
            <person name="Armbrust E.V."/>
            <person name="Aves S.J."/>
            <person name="Beiko R.G."/>
            <person name="Coutinho P."/>
            <person name="Dacks J.B."/>
            <person name="Durnford D.G."/>
            <person name="Fast N.M."/>
            <person name="Green B.R."/>
            <person name="Grisdale C."/>
            <person name="Hempe F."/>
            <person name="Henrissat B."/>
            <person name="Hoppner M.P."/>
            <person name="Ishida K.-I."/>
            <person name="Kim E."/>
            <person name="Koreny L."/>
            <person name="Kroth P.G."/>
            <person name="Liu Y."/>
            <person name="Malik S.-B."/>
            <person name="Maier U.G."/>
            <person name="McRose D."/>
            <person name="Mock T."/>
            <person name="Neilson J.A."/>
            <person name="Onodera N.T."/>
            <person name="Poole A.M."/>
            <person name="Pritham E.J."/>
            <person name="Richards T.A."/>
            <person name="Rocap G."/>
            <person name="Roy S.W."/>
            <person name="Sarai C."/>
            <person name="Schaack S."/>
            <person name="Shirato S."/>
            <person name="Slamovits C.H."/>
            <person name="Spencer D.F."/>
            <person name="Suzuki S."/>
            <person name="Worden A.Z."/>
            <person name="Zauner S."/>
            <person name="Barry K."/>
            <person name="Bell C."/>
            <person name="Bharti A.K."/>
            <person name="Crow J.A."/>
            <person name="Grimwood J."/>
            <person name="Kramer R."/>
            <person name="Lindquist E."/>
            <person name="Lucas S."/>
            <person name="Salamov A."/>
            <person name="McFadden G.I."/>
            <person name="Lane C.E."/>
            <person name="Keeling P.J."/>
            <person name="Gray M.W."/>
            <person name="Grigoriev I.V."/>
            <person name="Archibald J.M."/>
        </authorList>
    </citation>
    <scope>NUCLEOTIDE SEQUENCE</scope>
    <source>
        <strain evidence="9">CCMP2712</strain>
    </source>
</reference>
<organism evidence="7">
    <name type="scientific">Guillardia theta (strain CCMP2712)</name>
    <name type="common">Cryptophyte</name>
    <dbReference type="NCBI Taxonomy" id="905079"/>
    <lineage>
        <taxon>Eukaryota</taxon>
        <taxon>Cryptophyceae</taxon>
        <taxon>Pyrenomonadales</taxon>
        <taxon>Geminigeraceae</taxon>
        <taxon>Guillardia</taxon>
    </lineage>
</organism>
<proteinExistence type="inferred from homology"/>
<dbReference type="Pfam" id="PF00225">
    <property type="entry name" value="Kinesin"/>
    <property type="match status" value="1"/>
</dbReference>
<evidence type="ECO:0000256" key="1">
    <source>
        <dbReference type="ARBA" id="ARBA00004229"/>
    </source>
</evidence>
<dbReference type="GeneID" id="17303910"/>
<dbReference type="EMBL" id="JH992991">
    <property type="protein sequence ID" value="EKX47236.1"/>
    <property type="molecule type" value="Genomic_DNA"/>
</dbReference>
<sequence length="121" mass="13341">MIRDDVRVSVATKDSSANDQATYQFDRIFTQDATQEEVFHVVMKDSVDSVLNGFNATVLAYGQSGAGKTHTMFGTEKSDQGIIPRSVKEIFRRISCHDSGSMFVVKVGRRSVLSTEEGEVS</sequence>
<dbReference type="InterPro" id="IPR036961">
    <property type="entry name" value="Kinesin_motor_dom_sf"/>
</dbReference>
<keyword evidence="5" id="KW-0067">ATP-binding</keyword>
<dbReference type="GO" id="GO:0008017">
    <property type="term" value="F:microtubule binding"/>
    <property type="evidence" value="ECO:0007669"/>
    <property type="project" value="InterPro"/>
</dbReference>
<dbReference type="GO" id="GO:0007018">
    <property type="term" value="P:microtubule-based movement"/>
    <property type="evidence" value="ECO:0007669"/>
    <property type="project" value="InterPro"/>
</dbReference>
<keyword evidence="5" id="KW-0547">Nucleotide-binding</keyword>
<dbReference type="InterPro" id="IPR027640">
    <property type="entry name" value="Kinesin-like_fam"/>
</dbReference>
<dbReference type="GO" id="GO:0009507">
    <property type="term" value="C:chloroplast"/>
    <property type="evidence" value="ECO:0007669"/>
    <property type="project" value="UniProtKB-SubCell"/>
</dbReference>
<evidence type="ECO:0000313" key="9">
    <source>
        <dbReference type="Proteomes" id="UP000011087"/>
    </source>
</evidence>
<dbReference type="EnsemblProtists" id="EKX47236">
    <property type="protein sequence ID" value="EKX47236"/>
    <property type="gene ID" value="GUITHDRAFT_69951"/>
</dbReference>
<keyword evidence="4 5" id="KW-0505">Motor protein</keyword>
<gene>
    <name evidence="7" type="ORF">GUITHDRAFT_69951</name>
</gene>
<comment type="similarity">
    <text evidence="5">Belongs to the TRAFAC class myosin-kinesin ATPase superfamily. Kinesin family.</text>
</comment>
<dbReference type="InterPro" id="IPR027417">
    <property type="entry name" value="P-loop_NTPase"/>
</dbReference>
<dbReference type="PROSITE" id="PS50067">
    <property type="entry name" value="KINESIN_MOTOR_2"/>
    <property type="match status" value="1"/>
</dbReference>
<evidence type="ECO:0000313" key="7">
    <source>
        <dbReference type="EMBL" id="EKX47236.1"/>
    </source>
</evidence>
<dbReference type="PANTHER" id="PTHR47968">
    <property type="entry name" value="CENTROMERE PROTEIN E"/>
    <property type="match status" value="1"/>
</dbReference>
<dbReference type="InterPro" id="IPR001752">
    <property type="entry name" value="Kinesin_motor_dom"/>
</dbReference>
<dbReference type="GO" id="GO:0005524">
    <property type="term" value="F:ATP binding"/>
    <property type="evidence" value="ECO:0007669"/>
    <property type="project" value="UniProtKB-UniRule"/>
</dbReference>
<dbReference type="PaxDb" id="55529-EKX47236"/>
<dbReference type="SUPFAM" id="SSF52540">
    <property type="entry name" value="P-loop containing nucleoside triphosphate hydrolases"/>
    <property type="match status" value="1"/>
</dbReference>
<dbReference type="GO" id="GO:0005874">
    <property type="term" value="C:microtubule"/>
    <property type="evidence" value="ECO:0007669"/>
    <property type="project" value="UniProtKB-KW"/>
</dbReference>
<keyword evidence="2" id="KW-0493">Microtubule</keyword>
<dbReference type="KEGG" id="gtt:GUITHDRAFT_69951"/>
<dbReference type="STRING" id="905079.L1JFF7"/>
<name>L1JFF7_GUITC</name>
<dbReference type="OrthoDB" id="3176171at2759"/>
<evidence type="ECO:0000256" key="4">
    <source>
        <dbReference type="ARBA" id="ARBA00023175"/>
    </source>
</evidence>
<dbReference type="OMA" id="AQKSAFC"/>
<keyword evidence="9" id="KW-1185">Reference proteome</keyword>
<dbReference type="HOGENOM" id="CLU_2042536_0_0_1"/>
<evidence type="ECO:0000256" key="3">
    <source>
        <dbReference type="ARBA" id="ARBA00023054"/>
    </source>
</evidence>
<evidence type="ECO:0000259" key="6">
    <source>
        <dbReference type="PROSITE" id="PS50067"/>
    </source>
</evidence>
<feature type="domain" description="Kinesin motor" evidence="6">
    <location>
        <begin position="1"/>
        <end position="121"/>
    </location>
</feature>
<dbReference type="Proteomes" id="UP000011087">
    <property type="component" value="Unassembled WGS sequence"/>
</dbReference>
<dbReference type="Gene3D" id="3.40.850.10">
    <property type="entry name" value="Kinesin motor domain"/>
    <property type="match status" value="1"/>
</dbReference>
<dbReference type="GO" id="GO:0003777">
    <property type="term" value="F:microtubule motor activity"/>
    <property type="evidence" value="ECO:0007669"/>
    <property type="project" value="InterPro"/>
</dbReference>
<dbReference type="eggNOG" id="KOG0244">
    <property type="taxonomic scope" value="Eukaryota"/>
</dbReference>
<dbReference type="RefSeq" id="XP_005834216.1">
    <property type="nucleotide sequence ID" value="XM_005834159.1"/>
</dbReference>
<dbReference type="SMART" id="SM00129">
    <property type="entry name" value="KISc"/>
    <property type="match status" value="1"/>
</dbReference>
<evidence type="ECO:0000256" key="2">
    <source>
        <dbReference type="ARBA" id="ARBA00022701"/>
    </source>
</evidence>
<dbReference type="AlphaFoldDB" id="L1JFF7"/>
<feature type="binding site" evidence="5">
    <location>
        <begin position="62"/>
        <end position="69"/>
    </location>
    <ligand>
        <name>ATP</name>
        <dbReference type="ChEBI" id="CHEBI:30616"/>
    </ligand>
</feature>
<comment type="subcellular location">
    <subcellularLocation>
        <location evidence="1">Plastid</location>
        <location evidence="1">Chloroplast</location>
    </subcellularLocation>
</comment>
<dbReference type="PANTHER" id="PTHR47968:SF36">
    <property type="entry name" value="KINESIN HEAVY CHAIN ISOFORM X1"/>
    <property type="match status" value="1"/>
</dbReference>
<reference evidence="8" key="3">
    <citation type="submission" date="2016-03" db="UniProtKB">
        <authorList>
            <consortium name="EnsemblProtists"/>
        </authorList>
    </citation>
    <scope>IDENTIFICATION</scope>
</reference>
<protein>
    <recommendedName>
        <fullName evidence="6">Kinesin motor domain-containing protein</fullName>
    </recommendedName>
</protein>
<keyword evidence="3" id="KW-0175">Coiled coil</keyword>
<evidence type="ECO:0000256" key="5">
    <source>
        <dbReference type="PROSITE-ProRule" id="PRU00283"/>
    </source>
</evidence>
<evidence type="ECO:0000313" key="8">
    <source>
        <dbReference type="EnsemblProtists" id="EKX47236"/>
    </source>
</evidence>